<dbReference type="Proteomes" id="UP000069632">
    <property type="component" value="Unassembled WGS sequence"/>
</dbReference>
<dbReference type="NCBIfam" id="TIGR01499">
    <property type="entry name" value="folC"/>
    <property type="match status" value="1"/>
</dbReference>
<dbReference type="Gene3D" id="3.40.1190.10">
    <property type="entry name" value="Mur-like, catalytic domain"/>
    <property type="match status" value="1"/>
</dbReference>
<dbReference type="SUPFAM" id="SSF53623">
    <property type="entry name" value="MurD-like peptide ligases, catalytic domain"/>
    <property type="match status" value="1"/>
</dbReference>
<dbReference type="InterPro" id="IPR036615">
    <property type="entry name" value="Mur_ligase_C_dom_sf"/>
</dbReference>
<keyword evidence="9" id="KW-1185">Reference proteome</keyword>
<dbReference type="PANTHER" id="PTHR11136:SF0">
    <property type="entry name" value="DIHYDROFOLATE SYNTHETASE-RELATED"/>
    <property type="match status" value="1"/>
</dbReference>
<evidence type="ECO:0000259" key="7">
    <source>
        <dbReference type="Pfam" id="PF08245"/>
    </source>
</evidence>
<keyword evidence="2" id="KW-0436">Ligase</keyword>
<keyword evidence="6" id="KW-0460">Magnesium</keyword>
<dbReference type="EMBL" id="FIZP01000002">
    <property type="protein sequence ID" value="CZE47099.1"/>
    <property type="molecule type" value="Genomic_DNA"/>
</dbReference>
<evidence type="ECO:0000256" key="2">
    <source>
        <dbReference type="ARBA" id="ARBA00022598"/>
    </source>
</evidence>
<dbReference type="InterPro" id="IPR036565">
    <property type="entry name" value="Mur-like_cat_sf"/>
</dbReference>
<accession>A0A128EDT5</accession>
<comment type="similarity">
    <text evidence="1">Belongs to the folylpolyglutamate synthase family.</text>
</comment>
<dbReference type="AlphaFoldDB" id="A0A128EDT5"/>
<evidence type="ECO:0000256" key="3">
    <source>
        <dbReference type="ARBA" id="ARBA00022723"/>
    </source>
</evidence>
<organism evidence="8 9">
    <name type="scientific">Campylobacter geochelonis</name>
    <dbReference type="NCBI Taxonomy" id="1780362"/>
    <lineage>
        <taxon>Bacteria</taxon>
        <taxon>Pseudomonadati</taxon>
        <taxon>Campylobacterota</taxon>
        <taxon>Epsilonproteobacteria</taxon>
        <taxon>Campylobacterales</taxon>
        <taxon>Campylobacteraceae</taxon>
        <taxon>Campylobacter</taxon>
    </lineage>
</organism>
<sequence>MKLDEFLQNKPLYYATIDYDRMPRAFKSIKDKLSLKPIIHIVGTNGKGSTGRFLAQLIENLGFSVGHYTSPHIFKFNERFYLNGHDASDDELENAHEILQNLLNDEFKNSLSYFEYATFLAAVLFKNCDYVIFEAGMGAQFDATNVFEKRLSLFTPIGLDHTDMLGKNIEEISYTKLISMDKMAILNDSMNEISVSIAKDIAVKKGTNLKFAKDVLDSKDIEDIKKYGVKFSLANFQISNLSLSTAALKSLNLKPKFDGLKRLNLVGRIQKITPNLTIDVGHNELAAQNILKEFDGKKVVLIYNAFLDKDYKAVLKTLKPIIKRVEIYTYKSTQRKLATEFLEDMLLKEGIEFTKFKKLHENQNYLLFGSFMLVEEFLRRELGKENLC</sequence>
<keyword evidence="3" id="KW-0479">Metal-binding</keyword>
<feature type="domain" description="Mur ligase central" evidence="7">
    <location>
        <begin position="42"/>
        <end position="214"/>
    </location>
</feature>
<dbReference type="InterPro" id="IPR013221">
    <property type="entry name" value="Mur_ligase_cen"/>
</dbReference>
<keyword evidence="4" id="KW-0547">Nucleotide-binding</keyword>
<dbReference type="GO" id="GO:0004326">
    <property type="term" value="F:tetrahydrofolylpolyglutamate synthase activity"/>
    <property type="evidence" value="ECO:0007669"/>
    <property type="project" value="InterPro"/>
</dbReference>
<dbReference type="GO" id="GO:0005524">
    <property type="term" value="F:ATP binding"/>
    <property type="evidence" value="ECO:0007669"/>
    <property type="project" value="UniProtKB-KW"/>
</dbReference>
<evidence type="ECO:0000313" key="9">
    <source>
        <dbReference type="Proteomes" id="UP000069632"/>
    </source>
</evidence>
<gene>
    <name evidence="8" type="primary">folC</name>
    <name evidence="8" type="ORF">ERS672216_00714</name>
</gene>
<dbReference type="UniPathway" id="UPA00077">
    <property type="reaction ID" value="UER00157"/>
</dbReference>
<dbReference type="RefSeq" id="WP_075540089.1">
    <property type="nucleotide sequence ID" value="NZ_FIZP01000002.1"/>
</dbReference>
<evidence type="ECO:0000256" key="1">
    <source>
        <dbReference type="ARBA" id="ARBA00008276"/>
    </source>
</evidence>
<proteinExistence type="inferred from homology"/>
<evidence type="ECO:0000256" key="5">
    <source>
        <dbReference type="ARBA" id="ARBA00022840"/>
    </source>
</evidence>
<dbReference type="InterPro" id="IPR001645">
    <property type="entry name" value="Folylpolyglutamate_synth"/>
</dbReference>
<keyword evidence="5" id="KW-0067">ATP-binding</keyword>
<dbReference type="PANTHER" id="PTHR11136">
    <property type="entry name" value="FOLYLPOLYGLUTAMATE SYNTHASE-RELATED"/>
    <property type="match status" value="1"/>
</dbReference>
<dbReference type="GO" id="GO:0008841">
    <property type="term" value="F:dihydrofolate synthase activity"/>
    <property type="evidence" value="ECO:0007669"/>
    <property type="project" value="TreeGrafter"/>
</dbReference>
<dbReference type="SUPFAM" id="SSF53244">
    <property type="entry name" value="MurD-like peptide ligases, peptide-binding domain"/>
    <property type="match status" value="1"/>
</dbReference>
<dbReference type="Pfam" id="PF08245">
    <property type="entry name" value="Mur_ligase_M"/>
    <property type="match status" value="1"/>
</dbReference>
<dbReference type="GO" id="GO:0005737">
    <property type="term" value="C:cytoplasm"/>
    <property type="evidence" value="ECO:0007669"/>
    <property type="project" value="TreeGrafter"/>
</dbReference>
<dbReference type="GO" id="GO:0046654">
    <property type="term" value="P:tetrahydrofolate biosynthetic process"/>
    <property type="evidence" value="ECO:0007669"/>
    <property type="project" value="UniProtKB-UniPathway"/>
</dbReference>
<evidence type="ECO:0000256" key="4">
    <source>
        <dbReference type="ARBA" id="ARBA00022741"/>
    </source>
</evidence>
<name>A0A128EDT5_9BACT</name>
<dbReference type="OrthoDB" id="9809356at2"/>
<dbReference type="GO" id="GO:0046872">
    <property type="term" value="F:metal ion binding"/>
    <property type="evidence" value="ECO:0007669"/>
    <property type="project" value="UniProtKB-KW"/>
</dbReference>
<protein>
    <submittedName>
        <fullName evidence="8">Folylpolyglutamate synthase</fullName>
    </submittedName>
</protein>
<evidence type="ECO:0000313" key="8">
    <source>
        <dbReference type="EMBL" id="CZE47099.1"/>
    </source>
</evidence>
<dbReference type="Gene3D" id="3.90.190.20">
    <property type="entry name" value="Mur ligase, C-terminal domain"/>
    <property type="match status" value="1"/>
</dbReference>
<evidence type="ECO:0000256" key="6">
    <source>
        <dbReference type="ARBA" id="ARBA00022842"/>
    </source>
</evidence>
<reference evidence="8 9" key="1">
    <citation type="submission" date="2016-02" db="EMBL/GenBank/DDBJ databases">
        <authorList>
            <consortium name="Pathogen Informatics"/>
        </authorList>
    </citation>
    <scope>NUCLEOTIDE SEQUENCE [LARGE SCALE GENOMIC DNA]</scope>
    <source>
        <strain evidence="8 9">RC20</strain>
    </source>
</reference>